<dbReference type="InterPro" id="IPR055140">
    <property type="entry name" value="Thiolase_C_2"/>
</dbReference>
<proteinExistence type="predicted"/>
<dbReference type="InterPro" id="IPR020616">
    <property type="entry name" value="Thiolase_N"/>
</dbReference>
<dbReference type="PANTHER" id="PTHR42870">
    <property type="entry name" value="ACETYL-COA C-ACETYLTRANSFERASE"/>
    <property type="match status" value="1"/>
</dbReference>
<feature type="domain" description="Thiolase C-terminal" evidence="2">
    <location>
        <begin position="259"/>
        <end position="384"/>
    </location>
</feature>
<dbReference type="CDD" id="cd00829">
    <property type="entry name" value="SCP-x_thiolase"/>
    <property type="match status" value="1"/>
</dbReference>
<organism evidence="3 4">
    <name type="scientific">Pusillimonas noertemannii</name>
    <dbReference type="NCBI Taxonomy" id="305977"/>
    <lineage>
        <taxon>Bacteria</taxon>
        <taxon>Pseudomonadati</taxon>
        <taxon>Pseudomonadota</taxon>
        <taxon>Betaproteobacteria</taxon>
        <taxon>Burkholderiales</taxon>
        <taxon>Alcaligenaceae</taxon>
        <taxon>Pusillimonas</taxon>
    </lineage>
</organism>
<dbReference type="Pfam" id="PF22691">
    <property type="entry name" value="Thiolase_C_1"/>
    <property type="match status" value="1"/>
</dbReference>
<dbReference type="Pfam" id="PF00108">
    <property type="entry name" value="Thiolase_N"/>
    <property type="match status" value="1"/>
</dbReference>
<dbReference type="GO" id="GO:0003988">
    <property type="term" value="F:acetyl-CoA C-acyltransferase activity"/>
    <property type="evidence" value="ECO:0007669"/>
    <property type="project" value="UniProtKB-ARBA"/>
</dbReference>
<comment type="caution">
    <text evidence="3">The sequence shown here is derived from an EMBL/GenBank/DDBJ whole genome shotgun (WGS) entry which is preliminary data.</text>
</comment>
<feature type="domain" description="Thiolase N-terminal" evidence="1">
    <location>
        <begin position="6"/>
        <end position="199"/>
    </location>
</feature>
<dbReference type="InterPro" id="IPR002155">
    <property type="entry name" value="Thiolase"/>
</dbReference>
<evidence type="ECO:0000313" key="4">
    <source>
        <dbReference type="Proteomes" id="UP000246145"/>
    </source>
</evidence>
<reference evidence="3 4" key="1">
    <citation type="submission" date="2018-04" db="EMBL/GenBank/DDBJ databases">
        <title>Genomic Encyclopedia of Type Strains, Phase IV (KMG-IV): sequencing the most valuable type-strain genomes for metagenomic binning, comparative biology and taxonomic classification.</title>
        <authorList>
            <person name="Goeker M."/>
        </authorList>
    </citation>
    <scope>NUCLEOTIDE SEQUENCE [LARGE SCALE GENOMIC DNA]</scope>
    <source>
        <strain evidence="3 4">DSM 10065</strain>
    </source>
</reference>
<dbReference type="Gene3D" id="3.40.47.10">
    <property type="match status" value="1"/>
</dbReference>
<sequence>MSMENVAVIGTGMTRFGKHQDFSLKTLGGEAIRHALADAGLEASDIDAAFVANAMAGITTGQVSIVGQTILEANGFHSIPVFNIDNACASSSSALHLAVQYIRAGAADTVLVLGAEKLICADRTKAYIALNGAADIDFVAANDIDVTKASIFVSAVYPPRLEAYQQKFGLDAQTLAQIAVKNRNHAAHNPNAQFTTPLTVDEVLGSRQIVGPITALMCAPVGDGASAVIVTRERLVRKHQRPVWIRGSVIMMASAAGAATSVARTAAKAYTEARITPAAIDVAEVHDSISFNELLAYEELGLCEPGRGAALFQDGATTLGGRVPVNPSGGLESRGHPVAATGTAQIHELVSQLRGEAGLRQVKGAKVAVAENAGGFTGTDTAAIAITVLEA</sequence>
<name>A0A2U1CN94_9BURK</name>
<dbReference type="PIRSF" id="PIRSF000429">
    <property type="entry name" value="Ac-CoA_Ac_transf"/>
    <property type="match status" value="1"/>
</dbReference>
<dbReference type="EMBL" id="QEKO01000002">
    <property type="protein sequence ID" value="PVY62485.1"/>
    <property type="molecule type" value="Genomic_DNA"/>
</dbReference>
<keyword evidence="4" id="KW-1185">Reference proteome</keyword>
<dbReference type="OrthoDB" id="9785768at2"/>
<dbReference type="AlphaFoldDB" id="A0A2U1CN94"/>
<keyword evidence="3" id="KW-0808">Transferase</keyword>
<protein>
    <submittedName>
        <fullName evidence="3">Acetyl-CoA acetyltransferase</fullName>
    </submittedName>
</protein>
<accession>A0A2U1CN94</accession>
<dbReference type="SUPFAM" id="SSF53901">
    <property type="entry name" value="Thiolase-like"/>
    <property type="match status" value="2"/>
</dbReference>
<evidence type="ECO:0000259" key="1">
    <source>
        <dbReference type="Pfam" id="PF00108"/>
    </source>
</evidence>
<dbReference type="InterPro" id="IPR016039">
    <property type="entry name" value="Thiolase-like"/>
</dbReference>
<evidence type="ECO:0000259" key="2">
    <source>
        <dbReference type="Pfam" id="PF22691"/>
    </source>
</evidence>
<dbReference type="RefSeq" id="WP_116518380.1">
    <property type="nucleotide sequence ID" value="NZ_JACCEX010000002.1"/>
</dbReference>
<gene>
    <name evidence="3" type="ORF">C7440_1979</name>
</gene>
<dbReference type="STRING" id="1231391.GCA_000308195_02566"/>
<evidence type="ECO:0000313" key="3">
    <source>
        <dbReference type="EMBL" id="PVY62485.1"/>
    </source>
</evidence>
<dbReference type="Proteomes" id="UP000246145">
    <property type="component" value="Unassembled WGS sequence"/>
</dbReference>
<dbReference type="PANTHER" id="PTHR42870:SF1">
    <property type="entry name" value="NON-SPECIFIC LIPID-TRANSFER PROTEIN-LIKE 2"/>
    <property type="match status" value="1"/>
</dbReference>